<dbReference type="EMBL" id="LTDL01000014">
    <property type="protein sequence ID" value="OAG31738.1"/>
    <property type="molecule type" value="Genomic_DNA"/>
</dbReference>
<dbReference type="OrthoDB" id="10248581at2759"/>
<dbReference type="PANTHER" id="PTHR13946">
    <property type="entry name" value="DNA-DIRECTED RNA POLYMERASE I,II,III"/>
    <property type="match status" value="1"/>
</dbReference>
<dbReference type="GO" id="GO:0046983">
    <property type="term" value="F:protein dimerization activity"/>
    <property type="evidence" value="ECO:0007669"/>
    <property type="project" value="InterPro"/>
</dbReference>
<dbReference type="Gene3D" id="3.30.1360.10">
    <property type="entry name" value="RNA polymerase, RBP11-like subunit"/>
    <property type="match status" value="1"/>
</dbReference>
<dbReference type="STRING" id="1805483.A0A177EIN1"/>
<dbReference type="Pfam" id="PF13656">
    <property type="entry name" value="RNA_pol_L_2"/>
    <property type="match status" value="1"/>
</dbReference>
<reference evidence="5 6" key="1">
    <citation type="submission" date="2016-02" db="EMBL/GenBank/DDBJ databases">
        <title>Discovery of a natural microsporidian pathogen with a broad tissue tropism in Caenorhabditis elegans.</title>
        <authorList>
            <person name="Luallen R.J."/>
            <person name="Reinke A.W."/>
            <person name="Tong L."/>
            <person name="Botts M.R."/>
            <person name="Felix M.-A."/>
            <person name="Troemel E.R."/>
        </authorList>
    </citation>
    <scope>NUCLEOTIDE SEQUENCE [LARGE SCALE GENOMIC DNA]</scope>
    <source>
        <strain evidence="5 6">JUm2807</strain>
    </source>
</reference>
<dbReference type="PROSITE" id="PS01154">
    <property type="entry name" value="RNA_POL_L_13KD"/>
    <property type="match status" value="1"/>
</dbReference>
<evidence type="ECO:0000259" key="4">
    <source>
        <dbReference type="Pfam" id="PF13656"/>
    </source>
</evidence>
<protein>
    <submittedName>
        <fullName evidence="5">DNA-directed RNA polymerase II subunit RPB11</fullName>
    </submittedName>
</protein>
<name>A0A177EIN1_9MICR</name>
<dbReference type="RefSeq" id="XP_067545339.1">
    <property type="nucleotide sequence ID" value="XM_067687631.1"/>
</dbReference>
<comment type="caution">
    <text evidence="5">The sequence shown here is derived from an EMBL/GenBank/DDBJ whole genome shotgun (WGS) entry which is preliminary data.</text>
</comment>
<comment type="similarity">
    <text evidence="3">Belongs to the archaeal Rpo11/eukaryotic RPB11/RPC19 RNA polymerase subunit family.</text>
</comment>
<dbReference type="GeneID" id="93646563"/>
<dbReference type="GO" id="GO:0006351">
    <property type="term" value="P:DNA-templated transcription"/>
    <property type="evidence" value="ECO:0007669"/>
    <property type="project" value="InterPro"/>
</dbReference>
<evidence type="ECO:0000256" key="3">
    <source>
        <dbReference type="ARBA" id="ARBA00025751"/>
    </source>
</evidence>
<feature type="domain" description="DNA-directed RNA polymerase RBP11-like dimerisation" evidence="4">
    <location>
        <begin position="20"/>
        <end position="92"/>
    </location>
</feature>
<dbReference type="HAMAP" id="MF_00261">
    <property type="entry name" value="RNApol_arch_Rpo11"/>
    <property type="match status" value="1"/>
</dbReference>
<organism evidence="5 6">
    <name type="scientific">Nematocida displodere</name>
    <dbReference type="NCBI Taxonomy" id="1805483"/>
    <lineage>
        <taxon>Eukaryota</taxon>
        <taxon>Fungi</taxon>
        <taxon>Fungi incertae sedis</taxon>
        <taxon>Microsporidia</taxon>
        <taxon>Nematocida</taxon>
    </lineage>
</organism>
<dbReference type="AlphaFoldDB" id="A0A177EIN1"/>
<sequence length="101" mass="11458">MDTLQKEKIVIVEDKIANSIELLIRDEDHTLGNVLTSELLRREDVAFAAYKIPHPLQNIMKLKVSLEHTSKTPVDAVKETLASLKEDCDALLASLSFYRHE</sequence>
<proteinExistence type="inferred from homology"/>
<keyword evidence="2" id="KW-0804">Transcription</keyword>
<accession>A0A177EIN1</accession>
<dbReference type="InterPro" id="IPR022905">
    <property type="entry name" value="Rpo11-like"/>
</dbReference>
<dbReference type="GO" id="GO:0003899">
    <property type="term" value="F:DNA-directed RNA polymerase activity"/>
    <property type="evidence" value="ECO:0007669"/>
    <property type="project" value="InterPro"/>
</dbReference>
<dbReference type="GO" id="GO:0055029">
    <property type="term" value="C:nuclear DNA-directed RNA polymerase complex"/>
    <property type="evidence" value="ECO:0007669"/>
    <property type="project" value="UniProtKB-ARBA"/>
</dbReference>
<dbReference type="GO" id="GO:0003677">
    <property type="term" value="F:DNA binding"/>
    <property type="evidence" value="ECO:0007669"/>
    <property type="project" value="InterPro"/>
</dbReference>
<keyword evidence="1 5" id="KW-0240">DNA-directed RNA polymerase</keyword>
<evidence type="ECO:0000256" key="2">
    <source>
        <dbReference type="ARBA" id="ARBA00023163"/>
    </source>
</evidence>
<dbReference type="SUPFAM" id="SSF55257">
    <property type="entry name" value="RBP11-like subunits of RNA polymerase"/>
    <property type="match status" value="1"/>
</dbReference>
<keyword evidence="6" id="KW-1185">Reference proteome</keyword>
<dbReference type="VEuPathDB" id="MicrosporidiaDB:NEDG_00213"/>
<dbReference type="InterPro" id="IPR036603">
    <property type="entry name" value="RBP11-like"/>
</dbReference>
<dbReference type="InterPro" id="IPR009025">
    <property type="entry name" value="RBP11-like_dimer"/>
</dbReference>
<dbReference type="PANTHER" id="PTHR13946:SF28">
    <property type="entry name" value="DNA-DIRECTED RNA POLYMERASES I AND III SUBUNIT RPAC2"/>
    <property type="match status" value="1"/>
</dbReference>
<gene>
    <name evidence="5" type="ORF">NEDG_00213</name>
</gene>
<dbReference type="Proteomes" id="UP000185944">
    <property type="component" value="Unassembled WGS sequence"/>
</dbReference>
<evidence type="ECO:0000313" key="6">
    <source>
        <dbReference type="Proteomes" id="UP000185944"/>
    </source>
</evidence>
<evidence type="ECO:0000313" key="5">
    <source>
        <dbReference type="EMBL" id="OAG31738.1"/>
    </source>
</evidence>
<dbReference type="InterPro" id="IPR008193">
    <property type="entry name" value="RNA_pol_Rpb11_13-16kDa_CS"/>
</dbReference>
<evidence type="ECO:0000256" key="1">
    <source>
        <dbReference type="ARBA" id="ARBA00022478"/>
    </source>
</evidence>